<feature type="domain" description="Core-binding (CB)" evidence="7">
    <location>
        <begin position="65"/>
        <end position="148"/>
    </location>
</feature>
<dbReference type="AlphaFoldDB" id="A0A0V8JJG0"/>
<dbReference type="InterPro" id="IPR050090">
    <property type="entry name" value="Tyrosine_recombinase_XerCD"/>
</dbReference>
<evidence type="ECO:0000256" key="1">
    <source>
        <dbReference type="ARBA" id="ARBA00008857"/>
    </source>
</evidence>
<dbReference type="PANTHER" id="PTHR30349:SF64">
    <property type="entry name" value="PROPHAGE INTEGRASE INTD-RELATED"/>
    <property type="match status" value="1"/>
</dbReference>
<dbReference type="EMBL" id="LNQP01000057">
    <property type="protein sequence ID" value="KSU86989.1"/>
    <property type="molecule type" value="Genomic_DNA"/>
</dbReference>
<dbReference type="InterPro" id="IPR013762">
    <property type="entry name" value="Integrase-like_cat_sf"/>
</dbReference>
<proteinExistence type="inferred from homology"/>
<organism evidence="8 9">
    <name type="scientific">Priestia veravalensis</name>
    <dbReference type="NCBI Taxonomy" id="1414648"/>
    <lineage>
        <taxon>Bacteria</taxon>
        <taxon>Bacillati</taxon>
        <taxon>Bacillota</taxon>
        <taxon>Bacilli</taxon>
        <taxon>Bacillales</taxon>
        <taxon>Bacillaceae</taxon>
        <taxon>Priestia</taxon>
    </lineage>
</organism>
<comment type="caution">
    <text evidence="8">The sequence shown here is derived from an EMBL/GenBank/DDBJ whole genome shotgun (WGS) entry which is preliminary data.</text>
</comment>
<evidence type="ECO:0000259" key="6">
    <source>
        <dbReference type="PROSITE" id="PS51898"/>
    </source>
</evidence>
<dbReference type="GO" id="GO:0006310">
    <property type="term" value="P:DNA recombination"/>
    <property type="evidence" value="ECO:0007669"/>
    <property type="project" value="UniProtKB-KW"/>
</dbReference>
<evidence type="ECO:0000313" key="9">
    <source>
        <dbReference type="Proteomes" id="UP000053681"/>
    </source>
</evidence>
<protein>
    <recommendedName>
        <fullName evidence="10">Site-specific integrase</fullName>
    </recommendedName>
</protein>
<dbReference type="Gene3D" id="1.10.443.10">
    <property type="entry name" value="Intergrase catalytic core"/>
    <property type="match status" value="1"/>
</dbReference>
<dbReference type="GO" id="GO:0003677">
    <property type="term" value="F:DNA binding"/>
    <property type="evidence" value="ECO:0007669"/>
    <property type="project" value="UniProtKB-UniRule"/>
</dbReference>
<dbReference type="Gene3D" id="1.10.150.130">
    <property type="match status" value="1"/>
</dbReference>
<dbReference type="SUPFAM" id="SSF56349">
    <property type="entry name" value="DNA breaking-rejoining enzymes"/>
    <property type="match status" value="1"/>
</dbReference>
<evidence type="ECO:0008006" key="10">
    <source>
        <dbReference type="Google" id="ProtNLM"/>
    </source>
</evidence>
<comment type="similarity">
    <text evidence="1">Belongs to the 'phage' integrase family.</text>
</comment>
<dbReference type="Pfam" id="PF00589">
    <property type="entry name" value="Phage_integrase"/>
    <property type="match status" value="1"/>
</dbReference>
<reference evidence="8 9" key="1">
    <citation type="submission" date="2015-11" db="EMBL/GenBank/DDBJ databases">
        <title>Bacillus caseinolyticus sp nov.</title>
        <authorList>
            <person name="Dastager S.G."/>
            <person name="Mawlankar R."/>
        </authorList>
    </citation>
    <scope>NUCLEOTIDE SEQUENCE [LARGE SCALE GENOMIC DNA]</scope>
    <source>
        <strain evidence="8 9">SGD-V-76</strain>
    </source>
</reference>
<dbReference type="GO" id="GO:0015074">
    <property type="term" value="P:DNA integration"/>
    <property type="evidence" value="ECO:0007669"/>
    <property type="project" value="UniProtKB-KW"/>
</dbReference>
<evidence type="ECO:0000256" key="3">
    <source>
        <dbReference type="ARBA" id="ARBA00023125"/>
    </source>
</evidence>
<keyword evidence="4" id="KW-0233">DNA recombination</keyword>
<evidence type="ECO:0000256" key="5">
    <source>
        <dbReference type="PROSITE-ProRule" id="PRU01248"/>
    </source>
</evidence>
<feature type="domain" description="Tyr recombinase" evidence="6">
    <location>
        <begin position="169"/>
        <end position="365"/>
    </location>
</feature>
<keyword evidence="9" id="KW-1185">Reference proteome</keyword>
<dbReference type="Pfam" id="PF14657">
    <property type="entry name" value="Arm-DNA-bind_4"/>
    <property type="match status" value="1"/>
</dbReference>
<keyword evidence="2" id="KW-0229">DNA integration</keyword>
<dbReference type="InterPro" id="IPR044068">
    <property type="entry name" value="CB"/>
</dbReference>
<dbReference type="InterPro" id="IPR010998">
    <property type="entry name" value="Integrase_recombinase_N"/>
</dbReference>
<gene>
    <name evidence="8" type="ORF">AS180_15455</name>
</gene>
<dbReference type="InterPro" id="IPR028259">
    <property type="entry name" value="AP2-like_int_N"/>
</dbReference>
<accession>A0A0V8JJG0</accession>
<name>A0A0V8JJG0_9BACI</name>
<dbReference type="InterPro" id="IPR004107">
    <property type="entry name" value="Integrase_SAM-like_N"/>
</dbReference>
<dbReference type="PANTHER" id="PTHR30349">
    <property type="entry name" value="PHAGE INTEGRASE-RELATED"/>
    <property type="match status" value="1"/>
</dbReference>
<dbReference type="RefSeq" id="WP_025910292.1">
    <property type="nucleotide sequence ID" value="NZ_KQ758672.1"/>
</dbReference>
<evidence type="ECO:0000256" key="2">
    <source>
        <dbReference type="ARBA" id="ARBA00022908"/>
    </source>
</evidence>
<keyword evidence="3 5" id="KW-0238">DNA-binding</keyword>
<dbReference type="PROSITE" id="PS51900">
    <property type="entry name" value="CB"/>
    <property type="match status" value="1"/>
</dbReference>
<dbReference type="InterPro" id="IPR002104">
    <property type="entry name" value="Integrase_catalytic"/>
</dbReference>
<evidence type="ECO:0000256" key="4">
    <source>
        <dbReference type="ARBA" id="ARBA00023172"/>
    </source>
</evidence>
<dbReference type="Pfam" id="PF14659">
    <property type="entry name" value="Phage_int_SAM_3"/>
    <property type="match status" value="1"/>
</dbReference>
<evidence type="ECO:0000313" key="8">
    <source>
        <dbReference type="EMBL" id="KSU86989.1"/>
    </source>
</evidence>
<dbReference type="Proteomes" id="UP000053681">
    <property type="component" value="Unassembled WGS sequence"/>
</dbReference>
<dbReference type="CDD" id="cd01189">
    <property type="entry name" value="INT_ICEBs1_C_like"/>
    <property type="match status" value="1"/>
</dbReference>
<dbReference type="PROSITE" id="PS51898">
    <property type="entry name" value="TYR_RECOMBINASE"/>
    <property type="match status" value="1"/>
</dbReference>
<evidence type="ECO:0000259" key="7">
    <source>
        <dbReference type="PROSITE" id="PS51900"/>
    </source>
</evidence>
<dbReference type="InterPro" id="IPR011010">
    <property type="entry name" value="DNA_brk_join_enz"/>
</dbReference>
<sequence>MQGSIKKDKTTGKYYFIVDIGRDELTGKRRQKKKRGFTTKKEAEKALAVVLNELNLGTFIEPQLIDLDSFIREWFVERQTQLAKSTLKNHQCLYRNHLKPKLGHYKLQDLNPIVLQKFTNSLVADSSLSHNSIRKLLFLMNQLMKKAHGLKLISENPLMHVNIPREVKSEMSIWDLKQVNYYIANAKQNRYYTIVLMALLTGMRKGEILGLRWRDIDFEKQVIYIRQIYDGYAKELKVGAKTAAGVRSIHIPDMLVNQLKKERKKVLANKLKQGTAYNDYDLVNCTKFGNPLDSSTLSKRFKNHAKKLGLPVIRFHDLRHTHVTMLIQQNVNVKVISERVGHSSIQITLNQYSHVLPSMQQEVADKLNTLFVNM</sequence>